<sequence>MNFDLDTNNYTKDDYMDIFNLDKSMNPSKEAVEKNYTNLLNNIKEENLDNDEKQKMKQFLVRCKNNLLTFLKEDTNKYKLIEGAFTPDLDHSETFQNNNKFVIKKNRNADEYHTNKINPIAKQTKTQLININTKFRKAYYDTVSTDFVIDLPEEFKNVLSLTIQSVQIPNSNYTFSSKLGTNEFTIELYDISVNGTIVAGTKEKKTIKITDGIYSGATLEDYLNTYVFNDLSLNRIACKYDTITRKFRFFRDVRDIVNGGQPVDISTNVSYAFNIDWRLSDEQTRPIQLNMGWILGYRQQYYSWDTDYTDSSKVSYNKQEGFMPEATYDTLGSKYYILSIDDFNKNYSNTLASPFQESMFNDQSAIAKIPNDPNLQQLDDIFYQSRREYFGPVNIQKMRIRLLDELGRIVDLNNNDYSFSIVIEQLYDAHANKIFN</sequence>
<proteinExistence type="predicted"/>
<name>A0A6C0JAS5_9ZZZZ</name>
<dbReference type="AlphaFoldDB" id="A0A6C0JAS5"/>
<reference evidence="1" key="1">
    <citation type="journal article" date="2020" name="Nature">
        <title>Giant virus diversity and host interactions through global metagenomics.</title>
        <authorList>
            <person name="Schulz F."/>
            <person name="Roux S."/>
            <person name="Paez-Espino D."/>
            <person name="Jungbluth S."/>
            <person name="Walsh D.A."/>
            <person name="Denef V.J."/>
            <person name="McMahon K.D."/>
            <person name="Konstantinidis K.T."/>
            <person name="Eloe-Fadrosh E.A."/>
            <person name="Kyrpides N.C."/>
            <person name="Woyke T."/>
        </authorList>
    </citation>
    <scope>NUCLEOTIDE SEQUENCE</scope>
    <source>
        <strain evidence="1">GVMAG-M-3300025880-75</strain>
    </source>
</reference>
<accession>A0A6C0JAS5</accession>
<dbReference type="EMBL" id="MN740356">
    <property type="protein sequence ID" value="QHU02403.1"/>
    <property type="molecule type" value="Genomic_DNA"/>
</dbReference>
<protein>
    <submittedName>
        <fullName evidence="1">Uncharacterized protein</fullName>
    </submittedName>
</protein>
<organism evidence="1">
    <name type="scientific">viral metagenome</name>
    <dbReference type="NCBI Taxonomy" id="1070528"/>
    <lineage>
        <taxon>unclassified sequences</taxon>
        <taxon>metagenomes</taxon>
        <taxon>organismal metagenomes</taxon>
    </lineage>
</organism>
<evidence type="ECO:0000313" key="1">
    <source>
        <dbReference type="EMBL" id="QHU02403.1"/>
    </source>
</evidence>